<proteinExistence type="predicted"/>
<evidence type="ECO:0000313" key="2">
    <source>
        <dbReference type="EMBL" id="TSA83717.1"/>
    </source>
</evidence>
<feature type="domain" description="NurA" evidence="1">
    <location>
        <begin position="48"/>
        <end position="313"/>
    </location>
</feature>
<dbReference type="Pfam" id="PF09376">
    <property type="entry name" value="NurA"/>
    <property type="match status" value="1"/>
</dbReference>
<dbReference type="EMBL" id="VKDB01000013">
    <property type="protein sequence ID" value="TSA83717.1"/>
    <property type="molecule type" value="Genomic_DNA"/>
</dbReference>
<gene>
    <name evidence="2" type="ORF">FNU79_11980</name>
</gene>
<dbReference type="AlphaFoldDB" id="A0A553UU10"/>
<protein>
    <submittedName>
        <fullName evidence="2">Nuclease</fullName>
    </submittedName>
</protein>
<evidence type="ECO:0000313" key="3">
    <source>
        <dbReference type="Proteomes" id="UP000316092"/>
    </source>
</evidence>
<dbReference type="InterPro" id="IPR018977">
    <property type="entry name" value="NurA_domain"/>
</dbReference>
<reference evidence="2 3" key="1">
    <citation type="submission" date="2019-07" db="EMBL/GenBank/DDBJ databases">
        <title>Deinococcus detaillus sp. nov., isolated from humus soil in Antarctica.</title>
        <authorList>
            <person name="Zhang K."/>
        </authorList>
    </citation>
    <scope>NUCLEOTIDE SEQUENCE [LARGE SCALE GENOMIC DNA]</scope>
    <source>
        <strain evidence="2 3">H1</strain>
    </source>
</reference>
<dbReference type="Proteomes" id="UP000316092">
    <property type="component" value="Unassembled WGS sequence"/>
</dbReference>
<sequence length="349" mass="37913">MQIRLDPWPVDTLDGQLTLKPFAGLVYDAETPRWAAINQKPVPESLKRVLTIDGKPRMEARLLVDDDGKLSVAGFGAYVVGAVDLCPHGTRQAELLNVEAKRILAYSDEAEGRMPISRFSPRNPHTGALEYQPHSFAGSQLEGPKSAVQRLMLAGEQTLAAQLASALPLDETDVNALADTLVLQDGPVRIGTAGSAVVGCVKTLHTDYLGADRIGLLSELRPGERTPILRFAVGDNGLAQSQGREQRFTWYVRLSEAPFYQHPLAGVMRLEMHAPEDTDFVPRAVQDIANLSGSLLCRLASQPHKDARAPQNLIPTAALEQAMGRAMGSLDLVTRRIRSHLARELGVVA</sequence>
<comment type="caution">
    <text evidence="2">The sequence shown here is derived from an EMBL/GenBank/DDBJ whole genome shotgun (WGS) entry which is preliminary data.</text>
</comment>
<dbReference type="OrthoDB" id="255198at2"/>
<accession>A0A553UU10</accession>
<keyword evidence="3" id="KW-1185">Reference proteome</keyword>
<name>A0A553UU10_9DEIO</name>
<dbReference type="RefSeq" id="WP_143721068.1">
    <property type="nucleotide sequence ID" value="NZ_VKDB01000013.1"/>
</dbReference>
<dbReference type="InterPro" id="IPR012337">
    <property type="entry name" value="RNaseH-like_sf"/>
</dbReference>
<dbReference type="SUPFAM" id="SSF53098">
    <property type="entry name" value="Ribonuclease H-like"/>
    <property type="match status" value="1"/>
</dbReference>
<organism evidence="2 3">
    <name type="scientific">Deinococcus detaillensis</name>
    <dbReference type="NCBI Taxonomy" id="2592048"/>
    <lineage>
        <taxon>Bacteria</taxon>
        <taxon>Thermotogati</taxon>
        <taxon>Deinococcota</taxon>
        <taxon>Deinococci</taxon>
        <taxon>Deinococcales</taxon>
        <taxon>Deinococcaceae</taxon>
        <taxon>Deinococcus</taxon>
    </lineage>
</organism>
<evidence type="ECO:0000259" key="1">
    <source>
        <dbReference type="Pfam" id="PF09376"/>
    </source>
</evidence>